<evidence type="ECO:0000313" key="2">
    <source>
        <dbReference type="Proteomes" id="UP000762676"/>
    </source>
</evidence>
<sequence>MLSHVPLKPIIIISYFRVEVTQHHEDIMLWDCGTYSNKVPWEASDRVGSKASFRVCLLVLIEGISAWDVGTLPGT</sequence>
<gene>
    <name evidence="1" type="ORF">ElyMa_003773900</name>
</gene>
<keyword evidence="2" id="KW-1185">Reference proteome</keyword>
<name>A0AAV4FAV1_9GAST</name>
<protein>
    <submittedName>
        <fullName evidence="1">Uncharacterized protein</fullName>
    </submittedName>
</protein>
<proteinExistence type="predicted"/>
<organism evidence="1 2">
    <name type="scientific">Elysia marginata</name>
    <dbReference type="NCBI Taxonomy" id="1093978"/>
    <lineage>
        <taxon>Eukaryota</taxon>
        <taxon>Metazoa</taxon>
        <taxon>Spiralia</taxon>
        <taxon>Lophotrochozoa</taxon>
        <taxon>Mollusca</taxon>
        <taxon>Gastropoda</taxon>
        <taxon>Heterobranchia</taxon>
        <taxon>Euthyneura</taxon>
        <taxon>Panpulmonata</taxon>
        <taxon>Sacoglossa</taxon>
        <taxon>Placobranchoidea</taxon>
        <taxon>Plakobranchidae</taxon>
        <taxon>Elysia</taxon>
    </lineage>
</organism>
<dbReference type="AlphaFoldDB" id="A0AAV4FAV1"/>
<reference evidence="1 2" key="1">
    <citation type="journal article" date="2021" name="Elife">
        <title>Chloroplast acquisition without the gene transfer in kleptoplastic sea slugs, Plakobranchus ocellatus.</title>
        <authorList>
            <person name="Maeda T."/>
            <person name="Takahashi S."/>
            <person name="Yoshida T."/>
            <person name="Shimamura S."/>
            <person name="Takaki Y."/>
            <person name="Nagai Y."/>
            <person name="Toyoda A."/>
            <person name="Suzuki Y."/>
            <person name="Arimoto A."/>
            <person name="Ishii H."/>
            <person name="Satoh N."/>
            <person name="Nishiyama T."/>
            <person name="Hasebe M."/>
            <person name="Maruyama T."/>
            <person name="Minagawa J."/>
            <person name="Obokata J."/>
            <person name="Shigenobu S."/>
        </authorList>
    </citation>
    <scope>NUCLEOTIDE SEQUENCE [LARGE SCALE GENOMIC DNA]</scope>
</reference>
<dbReference type="EMBL" id="BMAT01007725">
    <property type="protein sequence ID" value="GFR70001.1"/>
    <property type="molecule type" value="Genomic_DNA"/>
</dbReference>
<dbReference type="Proteomes" id="UP000762676">
    <property type="component" value="Unassembled WGS sequence"/>
</dbReference>
<evidence type="ECO:0000313" key="1">
    <source>
        <dbReference type="EMBL" id="GFR70001.1"/>
    </source>
</evidence>
<comment type="caution">
    <text evidence="1">The sequence shown here is derived from an EMBL/GenBank/DDBJ whole genome shotgun (WGS) entry which is preliminary data.</text>
</comment>
<accession>A0AAV4FAV1</accession>